<name>A0ABT0PDG7_9GAMM</name>
<organism evidence="3 4">
    <name type="scientific">Parendozoicomonas callyspongiae</name>
    <dbReference type="NCBI Taxonomy" id="2942213"/>
    <lineage>
        <taxon>Bacteria</taxon>
        <taxon>Pseudomonadati</taxon>
        <taxon>Pseudomonadota</taxon>
        <taxon>Gammaproteobacteria</taxon>
        <taxon>Oceanospirillales</taxon>
        <taxon>Endozoicomonadaceae</taxon>
        <taxon>Parendozoicomonas</taxon>
    </lineage>
</organism>
<evidence type="ECO:0000313" key="3">
    <source>
        <dbReference type="EMBL" id="MCL6269348.1"/>
    </source>
</evidence>
<comment type="caution">
    <text evidence="3">The sequence shown here is derived from an EMBL/GenBank/DDBJ whole genome shotgun (WGS) entry which is preliminary data.</text>
</comment>
<dbReference type="EMBL" id="JAMFLX010000005">
    <property type="protein sequence ID" value="MCL6269348.1"/>
    <property type="molecule type" value="Genomic_DNA"/>
</dbReference>
<dbReference type="InterPro" id="IPR000253">
    <property type="entry name" value="FHA_dom"/>
</dbReference>
<dbReference type="Pfam" id="PF00498">
    <property type="entry name" value="FHA"/>
    <property type="match status" value="1"/>
</dbReference>
<dbReference type="CDD" id="cd22541">
    <property type="entry name" value="SP5_N"/>
    <property type="match status" value="1"/>
</dbReference>
<feature type="region of interest" description="Disordered" evidence="1">
    <location>
        <begin position="137"/>
        <end position="168"/>
    </location>
</feature>
<feature type="region of interest" description="Disordered" evidence="1">
    <location>
        <begin position="323"/>
        <end position="343"/>
    </location>
</feature>
<feature type="domain" description="FHA" evidence="2">
    <location>
        <begin position="30"/>
        <end position="80"/>
    </location>
</feature>
<protein>
    <submittedName>
        <fullName evidence="3">Type VI secretion system-associated FHA domain protein TagH</fullName>
    </submittedName>
</protein>
<evidence type="ECO:0000313" key="4">
    <source>
        <dbReference type="Proteomes" id="UP001203338"/>
    </source>
</evidence>
<evidence type="ECO:0000256" key="1">
    <source>
        <dbReference type="SAM" id="MobiDB-lite"/>
    </source>
</evidence>
<feature type="compositionally biased region" description="Low complexity" evidence="1">
    <location>
        <begin position="137"/>
        <end position="146"/>
    </location>
</feature>
<proteinExistence type="predicted"/>
<dbReference type="RefSeq" id="WP_249698340.1">
    <property type="nucleotide sequence ID" value="NZ_JAMFLX010000005.1"/>
</dbReference>
<feature type="region of interest" description="Disordered" evidence="1">
    <location>
        <begin position="214"/>
        <end position="285"/>
    </location>
</feature>
<dbReference type="InterPro" id="IPR017735">
    <property type="entry name" value="T6SS_FHA"/>
</dbReference>
<dbReference type="NCBIfam" id="TIGR03354">
    <property type="entry name" value="VI_FHA"/>
    <property type="match status" value="1"/>
</dbReference>
<reference evidence="3 4" key="1">
    <citation type="submission" date="2022-05" db="EMBL/GenBank/DDBJ databases">
        <authorList>
            <person name="Park J.-S."/>
        </authorList>
    </citation>
    <scope>NUCLEOTIDE SEQUENCE [LARGE SCALE GENOMIC DNA]</scope>
    <source>
        <strain evidence="3 4">2012CJ34-2</strain>
    </source>
</reference>
<dbReference type="CDD" id="cd00060">
    <property type="entry name" value="FHA"/>
    <property type="match status" value="1"/>
</dbReference>
<sequence>MAEDLVLEVIDSPAEANMCGHTKTFAGAGGSIGRSDSNSWVLPDVERIVSSIHADILYADSDYYLVDKSTNGTFINGTDHPVGSGKKVKINDGDIIGVGLFQIKAVLQVRNVDLPDGLGGVDFLDDSDKTTIGSIAAQSQDQAGADGDNDQFDQWLEPGQKSSSYDVWGSVNPSIDMAEAPADPLASLSGTSTLDPLGATPAQDILDPLEALSDSGVPQAQSDISSPWGSQPQPQSQEADDQWWLSEADNAPAVQQSIAMPKPAQPVTPEPVQQQAPVKSEPSLDDMSLDQLLTPSEYAPIGQAFAEAPSVEQVAPVKAQLQPEVQQSAQPQVEFPPQPQPRPVVPPVPQPVKIQQPPIAESASVNADSVLMTQLGLTDLAPSDLAGLDVEAAAFIRETVSRLMDLLRARSTIKNELRVERTMIQSQDNNPLKFSAGVDDALTMMFGKNSNAFMSPEYAVKDSFDNVSDHQVAVLAAMRSAFESMLASFAPDNLENLFGRMNGKGFAMNKKAKNWQSYQDWYRKLAGDSETAYNRLFGEVFTEAYEKKISELTAIRNLK</sequence>
<gene>
    <name evidence="3" type="primary">tagH</name>
    <name evidence="3" type="ORF">M3P05_05235</name>
</gene>
<dbReference type="Gene3D" id="2.60.200.20">
    <property type="match status" value="1"/>
</dbReference>
<keyword evidence="4" id="KW-1185">Reference proteome</keyword>
<dbReference type="SUPFAM" id="SSF49879">
    <property type="entry name" value="SMAD/FHA domain"/>
    <property type="match status" value="1"/>
</dbReference>
<evidence type="ECO:0000259" key="2">
    <source>
        <dbReference type="PROSITE" id="PS50006"/>
    </source>
</evidence>
<feature type="compositionally biased region" description="Pro residues" evidence="1">
    <location>
        <begin position="334"/>
        <end position="343"/>
    </location>
</feature>
<dbReference type="InterPro" id="IPR046883">
    <property type="entry name" value="T6SS_FHA_C"/>
</dbReference>
<feature type="compositionally biased region" description="Low complexity" evidence="1">
    <location>
        <begin position="225"/>
        <end position="237"/>
    </location>
</feature>
<dbReference type="SMART" id="SM00240">
    <property type="entry name" value="FHA"/>
    <property type="match status" value="1"/>
</dbReference>
<dbReference type="Proteomes" id="UP001203338">
    <property type="component" value="Unassembled WGS sequence"/>
</dbReference>
<accession>A0ABT0PDG7</accession>
<dbReference type="InterPro" id="IPR008984">
    <property type="entry name" value="SMAD_FHA_dom_sf"/>
</dbReference>
<dbReference type="PROSITE" id="PS50006">
    <property type="entry name" value="FHA_DOMAIN"/>
    <property type="match status" value="1"/>
</dbReference>
<dbReference type="Pfam" id="PF20232">
    <property type="entry name" value="T6SS_FHA_C"/>
    <property type="match status" value="1"/>
</dbReference>